<comment type="catalytic activity">
    <reaction evidence="10">
        <text>resolvin D1 + NAD(+) = 8-oxoresolvin D1 + NADH + H(+)</text>
        <dbReference type="Rhea" id="RHEA:50124"/>
        <dbReference type="ChEBI" id="CHEBI:15378"/>
        <dbReference type="ChEBI" id="CHEBI:57540"/>
        <dbReference type="ChEBI" id="CHEBI:57945"/>
        <dbReference type="ChEBI" id="CHEBI:132079"/>
        <dbReference type="ChEBI" id="CHEBI:132080"/>
    </reaction>
    <physiologicalReaction direction="left-to-right" evidence="10">
        <dbReference type="Rhea" id="RHEA:50125"/>
    </physiologicalReaction>
</comment>
<evidence type="ECO:0000256" key="19">
    <source>
        <dbReference type="ARBA" id="ARBA00048921"/>
    </source>
</evidence>
<dbReference type="GO" id="GO:0005737">
    <property type="term" value="C:cytoplasm"/>
    <property type="evidence" value="ECO:0007669"/>
    <property type="project" value="TreeGrafter"/>
</dbReference>
<evidence type="ECO:0000256" key="14">
    <source>
        <dbReference type="ARBA" id="ARBA00048170"/>
    </source>
</evidence>
<comment type="catalytic activity">
    <reaction evidence="14">
        <text>resolvin D1 + NAD(+) = 17-oxoresolvin D1 + NADH + H(+)</text>
        <dbReference type="Rhea" id="RHEA:50128"/>
        <dbReference type="ChEBI" id="CHEBI:15378"/>
        <dbReference type="ChEBI" id="CHEBI:57540"/>
        <dbReference type="ChEBI" id="CHEBI:57945"/>
        <dbReference type="ChEBI" id="CHEBI:132079"/>
        <dbReference type="ChEBI" id="CHEBI:132081"/>
    </reaction>
    <physiologicalReaction direction="left-to-right" evidence="14">
        <dbReference type="Rhea" id="RHEA:50129"/>
    </physiologicalReaction>
</comment>
<sequence length="249" mass="27068">MDLANKVAIITGAARGIGKTLATGLLAKGVKVCISDINEELVTSTGQSLATTYGEQNVIFAVCDVRNEEQFKNVFQVTKNKFKRVDIVINNAGVADEENWGKVVDVNLKGSILGTQLAAEALRKDRGGHGGIVVNMCSLLGVQPSSILPVYSASKYGVFGLTKSFAEMPEMKENGVKFTCLCPGAIDTEMITDNIQQMRKKFFGDTSLMSTDVMREALFKLLNDTDNNGEGLIVNQVDPDQHMKYFNSK</sequence>
<dbReference type="GO" id="GO:0016404">
    <property type="term" value="F:15-hydroxyprostaglandin dehydrogenase (NAD+) activity"/>
    <property type="evidence" value="ECO:0007669"/>
    <property type="project" value="UniProtKB-EC"/>
</dbReference>
<dbReference type="PANTHER" id="PTHR44229">
    <property type="entry name" value="15-HYDROXYPROSTAGLANDIN DEHYDROGENASE [NAD(+)]"/>
    <property type="match status" value="1"/>
</dbReference>
<comment type="catalytic activity">
    <reaction evidence="13">
        <text>(11R)-hydroxy-(5Z,8Z,12E,14Z)-eicosatetraenoate + NAD(+) = 11-oxo-(5Z,8Z,12E,14Z)-eicosatetraenoate + NADH + H(+)</text>
        <dbReference type="Rhea" id="RHEA:48640"/>
        <dbReference type="ChEBI" id="CHEBI:15378"/>
        <dbReference type="ChEBI" id="CHEBI:57540"/>
        <dbReference type="ChEBI" id="CHEBI:57945"/>
        <dbReference type="ChEBI" id="CHEBI:78836"/>
        <dbReference type="ChEBI" id="CHEBI:90697"/>
    </reaction>
    <physiologicalReaction direction="left-to-right" evidence="13">
        <dbReference type="Rhea" id="RHEA:48641"/>
    </physiologicalReaction>
</comment>
<comment type="caution">
    <text evidence="23">The sequence shown here is derived from an EMBL/GenBank/DDBJ whole genome shotgun (WGS) entry which is preliminary data.</text>
</comment>
<evidence type="ECO:0000256" key="13">
    <source>
        <dbReference type="ARBA" id="ARBA00048144"/>
    </source>
</evidence>
<dbReference type="PRINTS" id="PR00080">
    <property type="entry name" value="SDRFAMILY"/>
</dbReference>
<dbReference type="EC" id="1.1.1.232" evidence="4"/>
<comment type="catalytic activity">
    <reaction evidence="19">
        <text>resolvin D2 + NAD(+) = 16-oxoresolvin D2 + NADH + H(+)</text>
        <dbReference type="Rhea" id="RHEA:53588"/>
        <dbReference type="ChEBI" id="CHEBI:15378"/>
        <dbReference type="ChEBI" id="CHEBI:57540"/>
        <dbReference type="ChEBI" id="CHEBI:57945"/>
        <dbReference type="ChEBI" id="CHEBI:133367"/>
        <dbReference type="ChEBI" id="CHEBI:137498"/>
    </reaction>
    <physiologicalReaction direction="left-to-right" evidence="19">
        <dbReference type="Rhea" id="RHEA:53589"/>
    </physiologicalReaction>
</comment>
<name>A0A210QZ33_MIZYE</name>
<dbReference type="PANTHER" id="PTHR44229:SF4">
    <property type="entry name" value="15-HYDROXYPROSTAGLANDIN DEHYDROGENASE [NAD(+)]"/>
    <property type="match status" value="1"/>
</dbReference>
<evidence type="ECO:0000256" key="21">
    <source>
        <dbReference type="ARBA" id="ARBA00049188"/>
    </source>
</evidence>
<gene>
    <name evidence="23" type="ORF">KP79_PYT15292</name>
</gene>
<accession>A0A210QZ33</accession>
<dbReference type="AlphaFoldDB" id="A0A210QZ33"/>
<comment type="catalytic activity">
    <reaction evidence="9">
        <text>prostaglandin E1 + NAD(+) = 15-oxoprostaglandin E1 + NADH + H(+)</text>
        <dbReference type="Rhea" id="RHEA:16477"/>
        <dbReference type="ChEBI" id="CHEBI:15378"/>
        <dbReference type="ChEBI" id="CHEBI:57397"/>
        <dbReference type="ChEBI" id="CHEBI:57401"/>
        <dbReference type="ChEBI" id="CHEBI:57540"/>
        <dbReference type="ChEBI" id="CHEBI:57945"/>
    </reaction>
    <physiologicalReaction direction="left-to-right" evidence="9">
        <dbReference type="Rhea" id="RHEA:16478"/>
    </physiologicalReaction>
</comment>
<evidence type="ECO:0000256" key="18">
    <source>
        <dbReference type="ARBA" id="ARBA00048739"/>
    </source>
</evidence>
<evidence type="ECO:0000256" key="15">
    <source>
        <dbReference type="ARBA" id="ARBA00048393"/>
    </source>
</evidence>
<dbReference type="Proteomes" id="UP000242188">
    <property type="component" value="Unassembled WGS sequence"/>
</dbReference>
<reference evidence="23 24" key="1">
    <citation type="journal article" date="2017" name="Nat. Ecol. Evol.">
        <title>Scallop genome provides insights into evolution of bilaterian karyotype and development.</title>
        <authorList>
            <person name="Wang S."/>
            <person name="Zhang J."/>
            <person name="Jiao W."/>
            <person name="Li J."/>
            <person name="Xun X."/>
            <person name="Sun Y."/>
            <person name="Guo X."/>
            <person name="Huan P."/>
            <person name="Dong B."/>
            <person name="Zhang L."/>
            <person name="Hu X."/>
            <person name="Sun X."/>
            <person name="Wang J."/>
            <person name="Zhao C."/>
            <person name="Wang Y."/>
            <person name="Wang D."/>
            <person name="Huang X."/>
            <person name="Wang R."/>
            <person name="Lv J."/>
            <person name="Li Y."/>
            <person name="Zhang Z."/>
            <person name="Liu B."/>
            <person name="Lu W."/>
            <person name="Hui Y."/>
            <person name="Liang J."/>
            <person name="Zhou Z."/>
            <person name="Hou R."/>
            <person name="Li X."/>
            <person name="Liu Y."/>
            <person name="Li H."/>
            <person name="Ning X."/>
            <person name="Lin Y."/>
            <person name="Zhao L."/>
            <person name="Xing Q."/>
            <person name="Dou J."/>
            <person name="Li Y."/>
            <person name="Mao J."/>
            <person name="Guo H."/>
            <person name="Dou H."/>
            <person name="Li T."/>
            <person name="Mu C."/>
            <person name="Jiang W."/>
            <person name="Fu Q."/>
            <person name="Fu X."/>
            <person name="Miao Y."/>
            <person name="Liu J."/>
            <person name="Yu Q."/>
            <person name="Li R."/>
            <person name="Liao H."/>
            <person name="Li X."/>
            <person name="Kong Y."/>
            <person name="Jiang Z."/>
            <person name="Chourrout D."/>
            <person name="Li R."/>
            <person name="Bao Z."/>
        </authorList>
    </citation>
    <scope>NUCLEOTIDE SEQUENCE [LARGE SCALE GENOMIC DNA]</scope>
    <source>
        <strain evidence="23 24">PY_sf001</strain>
    </source>
</reference>
<comment type="catalytic activity">
    <reaction evidence="15">
        <text>resolvin D2 + NAD(+) = 7-oxoresolvin D2 + NADH + H(+)</text>
        <dbReference type="Rhea" id="RHEA:53584"/>
        <dbReference type="ChEBI" id="CHEBI:15378"/>
        <dbReference type="ChEBI" id="CHEBI:57540"/>
        <dbReference type="ChEBI" id="CHEBI:57945"/>
        <dbReference type="ChEBI" id="CHEBI:133367"/>
        <dbReference type="ChEBI" id="CHEBI:137497"/>
    </reaction>
    <physiologicalReaction direction="left-to-right" evidence="15">
        <dbReference type="Rhea" id="RHEA:53585"/>
    </physiologicalReaction>
</comment>
<evidence type="ECO:0000256" key="1">
    <source>
        <dbReference type="ARBA" id="ARBA00006484"/>
    </source>
</evidence>
<evidence type="ECO:0000256" key="7">
    <source>
        <dbReference type="ARBA" id="ARBA00042026"/>
    </source>
</evidence>
<comment type="function">
    <text evidence="8">Catalyzes the NAD-dependent dehydrogenation (oxidation) of a broad array of hydroxylated polyunsaturated fatty acids (mainly eicosanoids and docosanoids, including prostaglandins, lipoxins and resolvins), yielding their corresponding keto (oxo) metabolites. Decreases the levels of the pro-proliferative prostaglandins such as prostaglandin E2 (whose activity is increased in cancer because of an increase in the expression of cyclooxygenase 2) and generates oxo-fatty acid products that can profoundly influence cell function by abrogating pro-inflammatory cytokine expression. Converts resolvins E1, D1 and D2 to their oxo products, which represents a mode of resolvin inactivation. Resolvin E1 plays important roles during the resolution phase of acute inflammation, while resolvins D1 and D2 have a unique role in obesity-induced adipose inflammation.</text>
</comment>
<evidence type="ECO:0000256" key="5">
    <source>
        <dbReference type="ARBA" id="ARBA00040276"/>
    </source>
</evidence>
<comment type="catalytic activity">
    <reaction evidence="16">
        <text>lipoxin A4 + NAD(+) = 15-oxo-(5S,6R)-dihydroxy-(7E,9E,11Z,13E)-eicosatetraenoate + NADH + H(+)</text>
        <dbReference type="Rhea" id="RHEA:41572"/>
        <dbReference type="ChEBI" id="CHEBI:15378"/>
        <dbReference type="ChEBI" id="CHEBI:57540"/>
        <dbReference type="ChEBI" id="CHEBI:57945"/>
        <dbReference type="ChEBI" id="CHEBI:67026"/>
        <dbReference type="ChEBI" id="CHEBI:78311"/>
    </reaction>
    <physiologicalReaction direction="left-to-right" evidence="16">
        <dbReference type="Rhea" id="RHEA:41573"/>
    </physiologicalReaction>
</comment>
<dbReference type="STRING" id="6573.A0A210QZ33"/>
<evidence type="ECO:0000256" key="12">
    <source>
        <dbReference type="ARBA" id="ARBA00048140"/>
    </source>
</evidence>
<protein>
    <recommendedName>
        <fullName evidence="5">15-hydroxyprostaglandin dehydrogenase [NAD(+)]</fullName>
        <ecNumber evidence="3">1.1.1.141</ecNumber>
        <ecNumber evidence="4">1.1.1.232</ecNumber>
    </recommendedName>
    <alternativeName>
        <fullName evidence="7">Eicosanoid/docosanoid dehydrogenase [NAD(+)]</fullName>
    </alternativeName>
    <alternativeName>
        <fullName evidence="6">Prostaglandin dehydrogenase 1</fullName>
    </alternativeName>
</protein>
<dbReference type="InterPro" id="IPR036291">
    <property type="entry name" value="NAD(P)-bd_dom_sf"/>
</dbReference>
<dbReference type="EMBL" id="NEDP02001165">
    <property type="protein sequence ID" value="OWF54028.1"/>
    <property type="molecule type" value="Genomic_DNA"/>
</dbReference>
<evidence type="ECO:0000256" key="9">
    <source>
        <dbReference type="ARBA" id="ARBA00047325"/>
    </source>
</evidence>
<comment type="catalytic activity">
    <reaction evidence="21">
        <text>resolvin E1 + NAD(+) = 18-oxo-resolvin E1 + NADH + H(+)</text>
        <dbReference type="Rhea" id="RHEA:49244"/>
        <dbReference type="ChEBI" id="CHEBI:15378"/>
        <dbReference type="ChEBI" id="CHEBI:57540"/>
        <dbReference type="ChEBI" id="CHEBI:57945"/>
        <dbReference type="ChEBI" id="CHEBI:91000"/>
        <dbReference type="ChEBI" id="CHEBI:91001"/>
    </reaction>
    <physiologicalReaction direction="left-to-right" evidence="21">
        <dbReference type="Rhea" id="RHEA:49245"/>
    </physiologicalReaction>
</comment>
<comment type="catalytic activity">
    <reaction evidence="20">
        <text>(15S)-hydroxy-(5Z,8Z,11Z,13E)-eicosatetraenoate + NAD(+) = 15-oxo-(5Z,8Z,11Z,13E)-eicosatetraenoate + NADH + H(+)</text>
        <dbReference type="Rhea" id="RHEA:23260"/>
        <dbReference type="ChEBI" id="CHEBI:15378"/>
        <dbReference type="ChEBI" id="CHEBI:57409"/>
        <dbReference type="ChEBI" id="CHEBI:57410"/>
        <dbReference type="ChEBI" id="CHEBI:57540"/>
        <dbReference type="ChEBI" id="CHEBI:57945"/>
        <dbReference type="EC" id="1.1.1.232"/>
    </reaction>
    <physiologicalReaction direction="left-to-right" evidence="20">
        <dbReference type="Rhea" id="RHEA:23261"/>
    </physiologicalReaction>
</comment>
<dbReference type="PROSITE" id="PS00061">
    <property type="entry name" value="ADH_SHORT"/>
    <property type="match status" value="1"/>
</dbReference>
<evidence type="ECO:0000256" key="6">
    <source>
        <dbReference type="ARBA" id="ARBA00041812"/>
    </source>
</evidence>
<evidence type="ECO:0000256" key="4">
    <source>
        <dbReference type="ARBA" id="ARBA00039060"/>
    </source>
</evidence>
<dbReference type="InterPro" id="IPR002347">
    <property type="entry name" value="SDR_fam"/>
</dbReference>
<comment type="catalytic activity">
    <reaction evidence="11">
        <text>14-hydroxy-(4Z,7Z,10Z,12E,16Z,19Z)-docosahexaenoate + NAD(+) = 14-oxo-(4Z,7Z,10Z,12E,16Z,19Z)-docosahexaenoate + NADH + H(+)</text>
        <dbReference type="Rhea" id="RHEA:48952"/>
        <dbReference type="ChEBI" id="CHEBI:15378"/>
        <dbReference type="ChEBI" id="CHEBI:57540"/>
        <dbReference type="ChEBI" id="CHEBI:57945"/>
        <dbReference type="ChEBI" id="CHEBI:90866"/>
        <dbReference type="ChEBI" id="CHEBI:90867"/>
    </reaction>
    <physiologicalReaction direction="left-to-right" evidence="11">
        <dbReference type="Rhea" id="RHEA:48953"/>
    </physiologicalReaction>
</comment>
<dbReference type="SMR" id="A0A210QZ33"/>
<evidence type="ECO:0000256" key="16">
    <source>
        <dbReference type="ARBA" id="ARBA00048535"/>
    </source>
</evidence>
<dbReference type="Gene3D" id="3.40.50.720">
    <property type="entry name" value="NAD(P)-binding Rossmann-like Domain"/>
    <property type="match status" value="1"/>
</dbReference>
<comment type="catalytic activity">
    <reaction evidence="12">
        <text>15-oxo-(5S,6R)-dihydroxy-(7E,9E,11Z)-eicosatrienoate + NADH + H(+) = (5S,6R,15S)-trihydroxy-(7E,9E,11Z)-eicosatrienoate + NAD(+)</text>
        <dbReference type="Rhea" id="RHEA:41596"/>
        <dbReference type="ChEBI" id="CHEBI:15378"/>
        <dbReference type="ChEBI" id="CHEBI:57540"/>
        <dbReference type="ChEBI" id="CHEBI:57945"/>
        <dbReference type="ChEBI" id="CHEBI:78325"/>
        <dbReference type="ChEBI" id="CHEBI:78329"/>
    </reaction>
    <physiologicalReaction direction="left-to-right" evidence="12">
        <dbReference type="Rhea" id="RHEA:41597"/>
    </physiologicalReaction>
</comment>
<dbReference type="OrthoDB" id="6045940at2759"/>
<comment type="catalytic activity">
    <reaction evidence="18">
        <text>prostaglandin E2 + NAD(+) = 15-oxoprostaglandin E2 + NADH + H(+)</text>
        <dbReference type="Rhea" id="RHEA:11876"/>
        <dbReference type="ChEBI" id="CHEBI:15378"/>
        <dbReference type="ChEBI" id="CHEBI:57400"/>
        <dbReference type="ChEBI" id="CHEBI:57540"/>
        <dbReference type="ChEBI" id="CHEBI:57945"/>
        <dbReference type="ChEBI" id="CHEBI:606564"/>
        <dbReference type="EC" id="1.1.1.141"/>
    </reaction>
    <physiologicalReaction direction="left-to-right" evidence="18">
        <dbReference type="Rhea" id="RHEA:11877"/>
    </physiologicalReaction>
</comment>
<comment type="similarity">
    <text evidence="1 22">Belongs to the short-chain dehydrogenases/reductases (SDR) family.</text>
</comment>
<evidence type="ECO:0000313" key="24">
    <source>
        <dbReference type="Proteomes" id="UP000242188"/>
    </source>
</evidence>
<dbReference type="SUPFAM" id="SSF51735">
    <property type="entry name" value="NAD(P)-binding Rossmann-fold domains"/>
    <property type="match status" value="1"/>
</dbReference>
<dbReference type="EC" id="1.1.1.141" evidence="3"/>
<organism evidence="23 24">
    <name type="scientific">Mizuhopecten yessoensis</name>
    <name type="common">Japanese scallop</name>
    <name type="synonym">Patinopecten yessoensis</name>
    <dbReference type="NCBI Taxonomy" id="6573"/>
    <lineage>
        <taxon>Eukaryota</taxon>
        <taxon>Metazoa</taxon>
        <taxon>Spiralia</taxon>
        <taxon>Lophotrochozoa</taxon>
        <taxon>Mollusca</taxon>
        <taxon>Bivalvia</taxon>
        <taxon>Autobranchia</taxon>
        <taxon>Pteriomorphia</taxon>
        <taxon>Pectinida</taxon>
        <taxon>Pectinoidea</taxon>
        <taxon>Pectinidae</taxon>
        <taxon>Mizuhopecten</taxon>
    </lineage>
</organism>
<evidence type="ECO:0000256" key="2">
    <source>
        <dbReference type="ARBA" id="ARBA00023002"/>
    </source>
</evidence>
<dbReference type="InterPro" id="IPR020904">
    <property type="entry name" value="Sc_DH/Rdtase_CS"/>
</dbReference>
<comment type="catalytic activity">
    <reaction evidence="17">
        <text>prostaglandin A1 + NAD(+) = 15-oxo-prostaglandin A1 + NADH + H(+)</text>
        <dbReference type="Rhea" id="RHEA:41263"/>
        <dbReference type="ChEBI" id="CHEBI:15378"/>
        <dbReference type="ChEBI" id="CHEBI:57398"/>
        <dbReference type="ChEBI" id="CHEBI:57540"/>
        <dbReference type="ChEBI" id="CHEBI:57945"/>
        <dbReference type="ChEBI" id="CHEBI:85072"/>
    </reaction>
    <physiologicalReaction direction="left-to-right" evidence="17">
        <dbReference type="Rhea" id="RHEA:41264"/>
    </physiologicalReaction>
</comment>
<evidence type="ECO:0000256" key="10">
    <source>
        <dbReference type="ARBA" id="ARBA00047672"/>
    </source>
</evidence>
<evidence type="ECO:0000256" key="3">
    <source>
        <dbReference type="ARBA" id="ARBA00038968"/>
    </source>
</evidence>
<evidence type="ECO:0000256" key="8">
    <source>
        <dbReference type="ARBA" id="ARBA00045705"/>
    </source>
</evidence>
<dbReference type="PRINTS" id="PR00081">
    <property type="entry name" value="GDHRDH"/>
</dbReference>
<evidence type="ECO:0000256" key="17">
    <source>
        <dbReference type="ARBA" id="ARBA00048611"/>
    </source>
</evidence>
<keyword evidence="2" id="KW-0560">Oxidoreductase</keyword>
<keyword evidence="24" id="KW-1185">Reference proteome</keyword>
<evidence type="ECO:0000256" key="11">
    <source>
        <dbReference type="ARBA" id="ARBA00048008"/>
    </source>
</evidence>
<proteinExistence type="inferred from homology"/>
<evidence type="ECO:0000256" key="22">
    <source>
        <dbReference type="RuleBase" id="RU000363"/>
    </source>
</evidence>
<evidence type="ECO:0000256" key="20">
    <source>
        <dbReference type="ARBA" id="ARBA00049151"/>
    </source>
</evidence>
<dbReference type="GO" id="GO:0047034">
    <property type="term" value="F:15-hydroxyicosatetraenoate dehydrogenase activity"/>
    <property type="evidence" value="ECO:0007669"/>
    <property type="project" value="UniProtKB-EC"/>
</dbReference>
<dbReference type="Pfam" id="PF00106">
    <property type="entry name" value="adh_short"/>
    <property type="match status" value="1"/>
</dbReference>
<evidence type="ECO:0000313" key="23">
    <source>
        <dbReference type="EMBL" id="OWF54028.1"/>
    </source>
</evidence>